<dbReference type="Gene3D" id="3.30.530.20">
    <property type="match status" value="1"/>
</dbReference>
<sequence>MAEERTGRVGSTVGAAGRGLGGAAKRATGAAKDTAGKAAGAVQGTAEKAAGAAKDAGQSVGGTAKAAGQGLLAALPTERLTQEAQNLLHAAGARLLAKAGDKLEGLTGRLSEYAESGGEGGKGLIGTLTGSDKSGGGIMGEVVKGGLKGGLKGIMQKITGGKGAKGGFGKVTNIVETIDVGAPRRLVYDQWTQFQDFPTFMKKVETVKQESDEDLMWKAQVFWSHRDWKAHIIEQLPDQRIIWRSEGRKGYVDGAVTFHELSEDLTRILVVLEYHPQGLFERTGNLWRAQGRRVRLELKHFRRHVMAHLLLNPDDLEGWRGEIRDSEVVKDHETAMEEERAAQEEEGTEEGEEEGTEATGERAEAEEGEGEEEGEEEEGEEPEEPEESEGEEARQATAEEEEGEGEEARQATAEEEESEEGEEPEGGEGEEGGEEGEAAEKPATGKQRTWDKPTPRSGRSPKMPRRMPIRRRRRSE</sequence>
<dbReference type="EMBL" id="BAAAMU010000019">
    <property type="protein sequence ID" value="GAA1632747.1"/>
    <property type="molecule type" value="Genomic_DNA"/>
</dbReference>
<keyword evidence="4" id="KW-1185">Reference proteome</keyword>
<feature type="domain" description="Coenzyme Q-binding protein COQ10 START" evidence="2">
    <location>
        <begin position="180"/>
        <end position="300"/>
    </location>
</feature>
<evidence type="ECO:0000259" key="2">
    <source>
        <dbReference type="Pfam" id="PF03364"/>
    </source>
</evidence>
<dbReference type="RefSeq" id="WP_346105456.1">
    <property type="nucleotide sequence ID" value="NZ_BAAAMU010000019.1"/>
</dbReference>
<feature type="compositionally biased region" description="Acidic residues" evidence="1">
    <location>
        <begin position="413"/>
        <end position="437"/>
    </location>
</feature>
<protein>
    <recommendedName>
        <fullName evidence="2">Coenzyme Q-binding protein COQ10 START domain-containing protein</fullName>
    </recommendedName>
</protein>
<dbReference type="InterPro" id="IPR005031">
    <property type="entry name" value="COQ10_START"/>
</dbReference>
<dbReference type="Proteomes" id="UP001500064">
    <property type="component" value="Unassembled WGS sequence"/>
</dbReference>
<feature type="region of interest" description="Disordered" evidence="1">
    <location>
        <begin position="327"/>
        <end position="476"/>
    </location>
</feature>
<gene>
    <name evidence="3" type="ORF">GCM10009733_032120</name>
</gene>
<evidence type="ECO:0000313" key="4">
    <source>
        <dbReference type="Proteomes" id="UP001500064"/>
    </source>
</evidence>
<evidence type="ECO:0000313" key="3">
    <source>
        <dbReference type="EMBL" id="GAA1632747.1"/>
    </source>
</evidence>
<dbReference type="Pfam" id="PF03364">
    <property type="entry name" value="Polyketide_cyc"/>
    <property type="match status" value="1"/>
</dbReference>
<dbReference type="CDD" id="cd07817">
    <property type="entry name" value="SRPBCC_8"/>
    <property type="match status" value="1"/>
</dbReference>
<reference evidence="4" key="1">
    <citation type="journal article" date="2019" name="Int. J. Syst. Evol. Microbiol.">
        <title>The Global Catalogue of Microorganisms (GCM) 10K type strain sequencing project: providing services to taxonomists for standard genome sequencing and annotation.</title>
        <authorList>
            <consortium name="The Broad Institute Genomics Platform"/>
            <consortium name="The Broad Institute Genome Sequencing Center for Infectious Disease"/>
            <person name="Wu L."/>
            <person name="Ma J."/>
        </authorList>
    </citation>
    <scope>NUCLEOTIDE SEQUENCE [LARGE SCALE GENOMIC DNA]</scope>
    <source>
        <strain evidence="4">JCM 13929</strain>
    </source>
</reference>
<feature type="compositionally biased region" description="Acidic residues" evidence="1">
    <location>
        <begin position="344"/>
        <end position="356"/>
    </location>
</feature>
<evidence type="ECO:0000256" key="1">
    <source>
        <dbReference type="SAM" id="MobiDB-lite"/>
    </source>
</evidence>
<comment type="caution">
    <text evidence="3">The sequence shown here is derived from an EMBL/GenBank/DDBJ whole genome shotgun (WGS) entry which is preliminary data.</text>
</comment>
<dbReference type="PANTHER" id="PTHR33824:SF7">
    <property type="entry name" value="POLYKETIDE CYCLASE_DEHYDRASE AND LIPID TRANSPORT SUPERFAMILY PROTEIN"/>
    <property type="match status" value="1"/>
</dbReference>
<feature type="compositionally biased region" description="Basic and acidic residues" evidence="1">
    <location>
        <begin position="327"/>
        <end position="343"/>
    </location>
</feature>
<organism evidence="3 4">
    <name type="scientific">Nonomuraea maheshkhaliensis</name>
    <dbReference type="NCBI Taxonomy" id="419590"/>
    <lineage>
        <taxon>Bacteria</taxon>
        <taxon>Bacillati</taxon>
        <taxon>Actinomycetota</taxon>
        <taxon>Actinomycetes</taxon>
        <taxon>Streptosporangiales</taxon>
        <taxon>Streptosporangiaceae</taxon>
        <taxon>Nonomuraea</taxon>
    </lineage>
</organism>
<feature type="region of interest" description="Disordered" evidence="1">
    <location>
        <begin position="1"/>
        <end position="40"/>
    </location>
</feature>
<dbReference type="InterPro" id="IPR023393">
    <property type="entry name" value="START-like_dom_sf"/>
</dbReference>
<dbReference type="PANTHER" id="PTHR33824">
    <property type="entry name" value="POLYKETIDE CYCLASE/DEHYDRASE AND LIPID TRANSPORT SUPERFAMILY PROTEIN"/>
    <property type="match status" value="1"/>
</dbReference>
<feature type="compositionally biased region" description="Acidic residues" evidence="1">
    <location>
        <begin position="366"/>
        <end position="390"/>
    </location>
</feature>
<feature type="compositionally biased region" description="Basic residues" evidence="1">
    <location>
        <begin position="462"/>
        <end position="476"/>
    </location>
</feature>
<dbReference type="InterPro" id="IPR047137">
    <property type="entry name" value="ORF3"/>
</dbReference>
<accession>A0ABP4R3N9</accession>
<proteinExistence type="predicted"/>
<dbReference type="SUPFAM" id="SSF55961">
    <property type="entry name" value="Bet v1-like"/>
    <property type="match status" value="1"/>
</dbReference>
<name>A0ABP4R3N9_9ACTN</name>
<feature type="compositionally biased region" description="Low complexity" evidence="1">
    <location>
        <begin position="23"/>
        <end position="40"/>
    </location>
</feature>